<evidence type="ECO:0000256" key="1">
    <source>
        <dbReference type="SAM" id="MobiDB-lite"/>
    </source>
</evidence>
<name>A0A1H3C2L4_THIRO</name>
<dbReference type="Proteomes" id="UP000198816">
    <property type="component" value="Unassembled WGS sequence"/>
</dbReference>
<feature type="compositionally biased region" description="Pro residues" evidence="1">
    <location>
        <begin position="69"/>
        <end position="78"/>
    </location>
</feature>
<evidence type="ECO:0000313" key="3">
    <source>
        <dbReference type="Proteomes" id="UP000198816"/>
    </source>
</evidence>
<dbReference type="AlphaFoldDB" id="A0A1H3C2L4"/>
<dbReference type="STRING" id="1058.SAMN05421783_12943"/>
<proteinExistence type="predicted"/>
<protein>
    <submittedName>
        <fullName evidence="2">Uncharacterized protein</fullName>
    </submittedName>
</protein>
<feature type="region of interest" description="Disordered" evidence="1">
    <location>
        <begin position="57"/>
        <end position="78"/>
    </location>
</feature>
<accession>A0A1H3C2L4</accession>
<keyword evidence="3" id="KW-1185">Reference proteome</keyword>
<gene>
    <name evidence="2" type="ORF">SAMN05421783_12943</name>
</gene>
<evidence type="ECO:0000313" key="2">
    <source>
        <dbReference type="EMBL" id="SDX48412.1"/>
    </source>
</evidence>
<sequence>MHAMFSCDVPHDYDAGRGQRHPADTLDSAAILSATGQVAMMLRIGAVTLFEPKKKLETEEDGCGRSRPVPLPFPLRDA</sequence>
<reference evidence="3" key="1">
    <citation type="submission" date="2016-10" db="EMBL/GenBank/DDBJ databases">
        <authorList>
            <person name="Varghese N."/>
            <person name="Submissions S."/>
        </authorList>
    </citation>
    <scope>NUCLEOTIDE SEQUENCE [LARGE SCALE GENOMIC DNA]</scope>
    <source>
        <strain evidence="3">DSM 217</strain>
    </source>
</reference>
<organism evidence="2 3">
    <name type="scientific">Thiocapsa roseopersicina</name>
    <dbReference type="NCBI Taxonomy" id="1058"/>
    <lineage>
        <taxon>Bacteria</taxon>
        <taxon>Pseudomonadati</taxon>
        <taxon>Pseudomonadota</taxon>
        <taxon>Gammaproteobacteria</taxon>
        <taxon>Chromatiales</taxon>
        <taxon>Chromatiaceae</taxon>
        <taxon>Thiocapsa</taxon>
    </lineage>
</organism>
<dbReference type="EMBL" id="FNNZ01000029">
    <property type="protein sequence ID" value="SDX48412.1"/>
    <property type="molecule type" value="Genomic_DNA"/>
</dbReference>